<feature type="region of interest" description="Disordered" evidence="1">
    <location>
        <begin position="1"/>
        <end position="24"/>
    </location>
</feature>
<dbReference type="Proteomes" id="UP000001307">
    <property type="component" value="Unassembled WGS sequence"/>
</dbReference>
<dbReference type="EMBL" id="FN653016">
    <property type="protein sequence ID" value="CBY07099.1"/>
    <property type="molecule type" value="Genomic_DNA"/>
</dbReference>
<dbReference type="AlphaFoldDB" id="E4WTE1"/>
<reference evidence="2" key="1">
    <citation type="journal article" date="2010" name="Science">
        <title>Plasticity of animal genome architecture unmasked by rapid evolution of a pelagic tunicate.</title>
        <authorList>
            <person name="Denoeud F."/>
            <person name="Henriet S."/>
            <person name="Mungpakdee S."/>
            <person name="Aury J.M."/>
            <person name="Da Silva C."/>
            <person name="Brinkmann H."/>
            <person name="Mikhaleva J."/>
            <person name="Olsen L.C."/>
            <person name="Jubin C."/>
            <person name="Canestro C."/>
            <person name="Bouquet J.M."/>
            <person name="Danks G."/>
            <person name="Poulain J."/>
            <person name="Campsteijn C."/>
            <person name="Adamski M."/>
            <person name="Cross I."/>
            <person name="Yadetie F."/>
            <person name="Muffato M."/>
            <person name="Louis A."/>
            <person name="Butcher S."/>
            <person name="Tsagkogeorga G."/>
            <person name="Konrad A."/>
            <person name="Singh S."/>
            <person name="Jensen M.F."/>
            <person name="Cong E.H."/>
            <person name="Eikeseth-Otteraa H."/>
            <person name="Noel B."/>
            <person name="Anthouard V."/>
            <person name="Porcel B.M."/>
            <person name="Kachouri-Lafond R."/>
            <person name="Nishino A."/>
            <person name="Ugolini M."/>
            <person name="Chourrout P."/>
            <person name="Nishida H."/>
            <person name="Aasland R."/>
            <person name="Huzurbazar S."/>
            <person name="Westhof E."/>
            <person name="Delsuc F."/>
            <person name="Lehrach H."/>
            <person name="Reinhardt R."/>
            <person name="Weissenbach J."/>
            <person name="Roy S.W."/>
            <person name="Artiguenave F."/>
            <person name="Postlethwait J.H."/>
            <person name="Manak J.R."/>
            <person name="Thompson E.M."/>
            <person name="Jaillon O."/>
            <person name="Du Pasquier L."/>
            <person name="Boudinot P."/>
            <person name="Liberles D.A."/>
            <person name="Volff J.N."/>
            <person name="Philippe H."/>
            <person name="Lenhard B."/>
            <person name="Roest Crollius H."/>
            <person name="Wincker P."/>
            <person name="Chourrout D."/>
        </authorList>
    </citation>
    <scope>NUCLEOTIDE SEQUENCE [LARGE SCALE GENOMIC DNA]</scope>
</reference>
<gene>
    <name evidence="2" type="ORF">GSOID_T00006184001</name>
</gene>
<sequence length="181" mass="21420">MSFLKKVFRQKSKEEKQAGKPTEYPPIGTNWTNWKIYLQKDEEEATEMSPDFYTRLGKSGIKIDKGDEKYYTVDEILNLKFGNLNSVIQREKKAFSIAALFSIVVADNTGEILCIGRDQRNQFWHPRNQKYRKVQWMKLDGEEFDLQKRLLFFFNEEDKNLGNEDAKLFTNEENNFIVKLL</sequence>
<keyword evidence="3" id="KW-1185">Reference proteome</keyword>
<dbReference type="OrthoDB" id="10327514at2759"/>
<dbReference type="InParanoid" id="E4WTE1"/>
<feature type="compositionally biased region" description="Basic residues" evidence="1">
    <location>
        <begin position="1"/>
        <end position="10"/>
    </location>
</feature>
<name>E4WTE1_OIKDI</name>
<evidence type="ECO:0000256" key="1">
    <source>
        <dbReference type="SAM" id="MobiDB-lite"/>
    </source>
</evidence>
<accession>E4WTE1</accession>
<evidence type="ECO:0000313" key="3">
    <source>
        <dbReference type="Proteomes" id="UP000001307"/>
    </source>
</evidence>
<proteinExistence type="predicted"/>
<evidence type="ECO:0000313" key="2">
    <source>
        <dbReference type="EMBL" id="CBY07099.1"/>
    </source>
</evidence>
<organism evidence="2">
    <name type="scientific">Oikopleura dioica</name>
    <name type="common">Tunicate</name>
    <dbReference type="NCBI Taxonomy" id="34765"/>
    <lineage>
        <taxon>Eukaryota</taxon>
        <taxon>Metazoa</taxon>
        <taxon>Chordata</taxon>
        <taxon>Tunicata</taxon>
        <taxon>Appendicularia</taxon>
        <taxon>Copelata</taxon>
        <taxon>Oikopleuridae</taxon>
        <taxon>Oikopleura</taxon>
    </lineage>
</organism>
<protein>
    <submittedName>
        <fullName evidence="2">Uncharacterized protein</fullName>
    </submittedName>
</protein>